<sequence length="108" mass="12532">MFTELNTSLKEQKVWSSHKLLVQYYLKTFGKQFKFLMKVKNQSFKKLICPKSAVFHRWLITGKTEDTIQPRPPPAGQFHGSTFVSFLITNMPSLRPSENLRVKIDVTA</sequence>
<organism evidence="1 2">
    <name type="scientific">Trichinella papuae</name>
    <dbReference type="NCBI Taxonomy" id="268474"/>
    <lineage>
        <taxon>Eukaryota</taxon>
        <taxon>Metazoa</taxon>
        <taxon>Ecdysozoa</taxon>
        <taxon>Nematoda</taxon>
        <taxon>Enoplea</taxon>
        <taxon>Dorylaimia</taxon>
        <taxon>Trichinellida</taxon>
        <taxon>Trichinellidae</taxon>
        <taxon>Trichinella</taxon>
    </lineage>
</organism>
<name>A0A0V1M5C7_9BILA</name>
<dbReference type="AlphaFoldDB" id="A0A0V1M5C7"/>
<accession>A0A0V1M5C7</accession>
<proteinExistence type="predicted"/>
<dbReference type="Proteomes" id="UP000054843">
    <property type="component" value="Unassembled WGS sequence"/>
</dbReference>
<gene>
    <name evidence="1" type="ORF">T10_6362</name>
</gene>
<protein>
    <submittedName>
        <fullName evidence="1">Uncharacterized protein</fullName>
    </submittedName>
</protein>
<dbReference type="EMBL" id="JYDO01000211">
    <property type="protein sequence ID" value="KRZ67060.1"/>
    <property type="molecule type" value="Genomic_DNA"/>
</dbReference>
<evidence type="ECO:0000313" key="1">
    <source>
        <dbReference type="EMBL" id="KRZ67060.1"/>
    </source>
</evidence>
<keyword evidence="2" id="KW-1185">Reference proteome</keyword>
<evidence type="ECO:0000313" key="2">
    <source>
        <dbReference type="Proteomes" id="UP000054843"/>
    </source>
</evidence>
<reference evidence="1 2" key="1">
    <citation type="submission" date="2015-01" db="EMBL/GenBank/DDBJ databases">
        <title>Evolution of Trichinella species and genotypes.</title>
        <authorList>
            <person name="Korhonen P.K."/>
            <person name="Edoardo P."/>
            <person name="Giuseppe L.R."/>
            <person name="Gasser R.B."/>
        </authorList>
    </citation>
    <scope>NUCLEOTIDE SEQUENCE [LARGE SCALE GENOMIC DNA]</scope>
    <source>
        <strain evidence="1">ISS1980</strain>
    </source>
</reference>
<comment type="caution">
    <text evidence="1">The sequence shown here is derived from an EMBL/GenBank/DDBJ whole genome shotgun (WGS) entry which is preliminary data.</text>
</comment>